<dbReference type="EMBL" id="RJVG01000002">
    <property type="protein sequence ID" value="ROR30436.1"/>
    <property type="molecule type" value="Genomic_DNA"/>
</dbReference>
<keyword evidence="8" id="KW-0418">Kinase</keyword>
<evidence type="ECO:0000313" key="13">
    <source>
        <dbReference type="EMBL" id="ROR30436.1"/>
    </source>
</evidence>
<dbReference type="RefSeq" id="WP_123608144.1">
    <property type="nucleotide sequence ID" value="NZ_RJVG01000002.1"/>
</dbReference>
<dbReference type="InterPro" id="IPR050893">
    <property type="entry name" value="Sugar_PTS"/>
</dbReference>
<evidence type="ECO:0000256" key="8">
    <source>
        <dbReference type="ARBA" id="ARBA00022777"/>
    </source>
</evidence>
<evidence type="ECO:0000256" key="1">
    <source>
        <dbReference type="ARBA" id="ARBA00002434"/>
    </source>
</evidence>
<dbReference type="CDD" id="cd00211">
    <property type="entry name" value="PTS_IIA_fru"/>
    <property type="match status" value="1"/>
</dbReference>
<evidence type="ECO:0000256" key="7">
    <source>
        <dbReference type="ARBA" id="ARBA00022683"/>
    </source>
</evidence>
<evidence type="ECO:0000256" key="10">
    <source>
        <dbReference type="ARBA" id="ARBA00030956"/>
    </source>
</evidence>
<name>A0A3N1XV15_9FIRM</name>
<dbReference type="SUPFAM" id="SSF55804">
    <property type="entry name" value="Phoshotransferase/anion transport protein"/>
    <property type="match status" value="1"/>
</dbReference>
<keyword evidence="6" id="KW-0808">Transferase</keyword>
<proteinExistence type="predicted"/>
<evidence type="ECO:0000259" key="12">
    <source>
        <dbReference type="PROSITE" id="PS51094"/>
    </source>
</evidence>
<dbReference type="Pfam" id="PF00359">
    <property type="entry name" value="PTS_EIIA_2"/>
    <property type="match status" value="1"/>
</dbReference>
<dbReference type="AlphaFoldDB" id="A0A3N1XV15"/>
<dbReference type="PANTHER" id="PTHR30181:SF2">
    <property type="entry name" value="PTS SYSTEM MANNITOL-SPECIFIC EIICBA COMPONENT"/>
    <property type="match status" value="1"/>
</dbReference>
<dbReference type="Proteomes" id="UP000273083">
    <property type="component" value="Unassembled WGS sequence"/>
</dbReference>
<dbReference type="GO" id="GO:0009401">
    <property type="term" value="P:phosphoenolpyruvate-dependent sugar phosphotransferase system"/>
    <property type="evidence" value="ECO:0007669"/>
    <property type="project" value="UniProtKB-KW"/>
</dbReference>
<feature type="domain" description="PTS EIIA type-2" evidence="12">
    <location>
        <begin position="14"/>
        <end position="152"/>
    </location>
</feature>
<keyword evidence="5" id="KW-0762">Sugar transport</keyword>
<keyword evidence="7" id="KW-0598">Phosphotransferase system</keyword>
<dbReference type="InterPro" id="IPR002178">
    <property type="entry name" value="PTS_EIIA_type-2_dom"/>
</dbReference>
<dbReference type="GO" id="GO:0016301">
    <property type="term" value="F:kinase activity"/>
    <property type="evidence" value="ECO:0007669"/>
    <property type="project" value="UniProtKB-KW"/>
</dbReference>
<evidence type="ECO:0000256" key="2">
    <source>
        <dbReference type="ARBA" id="ARBA00014783"/>
    </source>
</evidence>
<sequence length="154" mass="16915">MFFKRKGVEPNNVELLQRKNIILNCNAKPKEEVIRTVGGLLCDSGYVDSSYIEAMIKREESFATNIGNGIAIPHGVEEAKKNIKRSGIAVMIFPEGTMWNDEPVNVVIGIAGLGDEHLDILANIAEKLSTPEAVQELIHSDVDTIYSTFTGEGR</sequence>
<keyword evidence="14" id="KW-1185">Reference proteome</keyword>
<accession>A0A3N1XV15</accession>
<evidence type="ECO:0000313" key="14">
    <source>
        <dbReference type="Proteomes" id="UP000273083"/>
    </source>
</evidence>
<dbReference type="Gene3D" id="3.40.930.10">
    <property type="entry name" value="Mannitol-specific EII, Chain A"/>
    <property type="match status" value="1"/>
</dbReference>
<comment type="caution">
    <text evidence="13">The sequence shown here is derived from an EMBL/GenBank/DDBJ whole genome shotgun (WGS) entry which is preliminary data.</text>
</comment>
<evidence type="ECO:0000256" key="5">
    <source>
        <dbReference type="ARBA" id="ARBA00022597"/>
    </source>
</evidence>
<evidence type="ECO:0000256" key="11">
    <source>
        <dbReference type="ARBA" id="ARBA00030962"/>
    </source>
</evidence>
<evidence type="ECO:0000256" key="4">
    <source>
        <dbReference type="ARBA" id="ARBA00022553"/>
    </source>
</evidence>
<dbReference type="PANTHER" id="PTHR30181">
    <property type="entry name" value="MANNITOL PERMEASE IIC COMPONENT"/>
    <property type="match status" value="1"/>
</dbReference>
<reference evidence="13 14" key="1">
    <citation type="submission" date="2018-11" db="EMBL/GenBank/DDBJ databases">
        <title>Genomic Encyclopedia of Type Strains, Phase IV (KMG-IV): sequencing the most valuable type-strain genomes for metagenomic binning, comparative biology and taxonomic classification.</title>
        <authorList>
            <person name="Goeker M."/>
        </authorList>
    </citation>
    <scope>NUCLEOTIDE SEQUENCE [LARGE SCALE GENOMIC DNA]</scope>
    <source>
        <strain evidence="13 14">DSM 26537</strain>
    </source>
</reference>
<comment type="function">
    <text evidence="1">The phosphoenolpyruvate-dependent sugar phosphotransferase system (sugar PTS), a major carbohydrate active transport system, catalyzes the phosphorylation of incoming sugar substrates concomitantly with their translocation across the cell membrane. The enzyme II CmtAB PTS system is involved in D-mannitol transport.</text>
</comment>
<keyword evidence="3" id="KW-0813">Transport</keyword>
<dbReference type="PROSITE" id="PS51094">
    <property type="entry name" value="PTS_EIIA_TYPE_2"/>
    <property type="match status" value="1"/>
</dbReference>
<dbReference type="GO" id="GO:0005886">
    <property type="term" value="C:plasma membrane"/>
    <property type="evidence" value="ECO:0007669"/>
    <property type="project" value="TreeGrafter"/>
</dbReference>
<protein>
    <recommendedName>
        <fullName evidence="2">Mannitol-specific phosphotransferase enzyme IIA component</fullName>
    </recommendedName>
    <alternativeName>
        <fullName evidence="10">EIIA</fullName>
    </alternativeName>
    <alternativeName>
        <fullName evidence="11">EIII</fullName>
    </alternativeName>
    <alternativeName>
        <fullName evidence="9">PTS system mannitol-specific EIIA component</fullName>
    </alternativeName>
</protein>
<dbReference type="PROSITE" id="PS00372">
    <property type="entry name" value="PTS_EIIA_TYPE_2_HIS"/>
    <property type="match status" value="1"/>
</dbReference>
<gene>
    <name evidence="13" type="ORF">EDD66_10287</name>
</gene>
<dbReference type="GO" id="GO:0090563">
    <property type="term" value="F:protein-phosphocysteine-sugar phosphotransferase activity"/>
    <property type="evidence" value="ECO:0007669"/>
    <property type="project" value="TreeGrafter"/>
</dbReference>
<organism evidence="13 14">
    <name type="scientific">Mobilisporobacter senegalensis</name>
    <dbReference type="NCBI Taxonomy" id="1329262"/>
    <lineage>
        <taxon>Bacteria</taxon>
        <taxon>Bacillati</taxon>
        <taxon>Bacillota</taxon>
        <taxon>Clostridia</taxon>
        <taxon>Lachnospirales</taxon>
        <taxon>Lachnospiraceae</taxon>
        <taxon>Mobilisporobacter</taxon>
    </lineage>
</organism>
<evidence type="ECO:0000256" key="9">
    <source>
        <dbReference type="ARBA" id="ARBA00029908"/>
    </source>
</evidence>
<keyword evidence="4" id="KW-0597">Phosphoprotein</keyword>
<evidence type="ECO:0000256" key="6">
    <source>
        <dbReference type="ARBA" id="ARBA00022679"/>
    </source>
</evidence>
<dbReference type="InterPro" id="IPR016152">
    <property type="entry name" value="PTrfase/Anion_transptr"/>
</dbReference>
<evidence type="ECO:0000256" key="3">
    <source>
        <dbReference type="ARBA" id="ARBA00022448"/>
    </source>
</evidence>
<dbReference type="OrthoDB" id="1640042at2"/>